<keyword evidence="4 6" id="KW-0472">Membrane</keyword>
<sequence>MKRLLAMVLLVTLALTAGRADEAPGGYVLDIRGAIGPATLDYVSRGIDRAAERDAELIVLRMNTPGGLDSSMRDIIEAIVESPVPVVTYVSPSGSRATSAGTYIMYASHVAAMAPGTTIGAATPVQMGGMPGGDEEETTEDTDNGNGDNGDEDAADEDNGNGAPQPANAMERKMINDAVSYIRSLAEMRDRNADWAEKAVREAASIGSSEALELNVIDLMADDMDDLLAQIDGREVRTSAGDITLETDGLALEFIEPDWRNELLSVITNPNVAYILMLVGIYGLIFELANPGAVVPGVLGSISLLLALFAFQALPINYAGLGLMLLGAAFMVGEAFMPSFGILGIGGLAAFVLGSLLLVDTGVEAYELSLAVVIGVSAVSFVVIFGIATMAVRSHRRRVASGAEQMVEEAAEAAADFRDGRGKVRLLGEVWNAVLEGEGEVRKGDTVRVSRVDGLTVHVRPTGANRQELQ</sequence>
<dbReference type="Gene3D" id="3.90.226.10">
    <property type="entry name" value="2-enoyl-CoA Hydratase, Chain A, domain 1"/>
    <property type="match status" value="1"/>
</dbReference>
<feature type="transmembrane region" description="Helical" evidence="6">
    <location>
        <begin position="365"/>
        <end position="388"/>
    </location>
</feature>
<comment type="subcellular location">
    <subcellularLocation>
        <location evidence="1">Membrane</location>
        <topology evidence="1">Multi-pass membrane protein</topology>
    </subcellularLocation>
</comment>
<feature type="transmembrane region" description="Helical" evidence="6">
    <location>
        <begin position="263"/>
        <end position="285"/>
    </location>
</feature>
<evidence type="ECO:0000256" key="3">
    <source>
        <dbReference type="ARBA" id="ARBA00022989"/>
    </source>
</evidence>
<dbReference type="InterPro" id="IPR056739">
    <property type="entry name" value="NfeD_membrane"/>
</dbReference>
<evidence type="ECO:0000256" key="7">
    <source>
        <dbReference type="SAM" id="SignalP"/>
    </source>
</evidence>
<dbReference type="Pfam" id="PF25145">
    <property type="entry name" value="NfeD1b_N"/>
    <property type="match status" value="1"/>
</dbReference>
<feature type="chain" id="PRO_5011571180" evidence="7">
    <location>
        <begin position="20"/>
        <end position="470"/>
    </location>
</feature>
<organism evidence="11 12">
    <name type="scientific">Aquisalimonas asiatica</name>
    <dbReference type="NCBI Taxonomy" id="406100"/>
    <lineage>
        <taxon>Bacteria</taxon>
        <taxon>Pseudomonadati</taxon>
        <taxon>Pseudomonadota</taxon>
        <taxon>Gammaproteobacteria</taxon>
        <taxon>Chromatiales</taxon>
        <taxon>Ectothiorhodospiraceae</taxon>
        <taxon>Aquisalimonas</taxon>
    </lineage>
</organism>
<protein>
    <submittedName>
        <fullName evidence="11">Nodulation efficiency protein NfeD</fullName>
    </submittedName>
</protein>
<dbReference type="InterPro" id="IPR056738">
    <property type="entry name" value="NfeD1b_N"/>
</dbReference>
<dbReference type="SUPFAM" id="SSF141322">
    <property type="entry name" value="NfeD domain-like"/>
    <property type="match status" value="1"/>
</dbReference>
<feature type="domain" description="NfeD integral membrane" evidence="9">
    <location>
        <begin position="271"/>
        <end position="385"/>
    </location>
</feature>
<dbReference type="RefSeq" id="WP_091638923.1">
    <property type="nucleotide sequence ID" value="NZ_FOEG01000001.1"/>
</dbReference>
<dbReference type="InterPro" id="IPR002810">
    <property type="entry name" value="NfeD-like_C"/>
</dbReference>
<dbReference type="STRING" id="406100.SAMN04488052_10150"/>
<keyword evidence="3 6" id="KW-1133">Transmembrane helix</keyword>
<dbReference type="GO" id="GO:0016020">
    <property type="term" value="C:membrane"/>
    <property type="evidence" value="ECO:0007669"/>
    <property type="project" value="UniProtKB-SubCell"/>
</dbReference>
<evidence type="ECO:0000256" key="6">
    <source>
        <dbReference type="SAM" id="Phobius"/>
    </source>
</evidence>
<dbReference type="AlphaFoldDB" id="A0A1H8PMJ4"/>
<name>A0A1H8PMJ4_9GAMM</name>
<dbReference type="OrthoDB" id="5289056at2"/>
<dbReference type="PANTHER" id="PTHR33507">
    <property type="entry name" value="INNER MEMBRANE PROTEIN YBBJ"/>
    <property type="match status" value="1"/>
</dbReference>
<feature type="transmembrane region" description="Helical" evidence="6">
    <location>
        <begin position="292"/>
        <end position="310"/>
    </location>
</feature>
<evidence type="ECO:0000256" key="1">
    <source>
        <dbReference type="ARBA" id="ARBA00004141"/>
    </source>
</evidence>
<evidence type="ECO:0000313" key="12">
    <source>
        <dbReference type="Proteomes" id="UP000199657"/>
    </source>
</evidence>
<evidence type="ECO:0000256" key="2">
    <source>
        <dbReference type="ARBA" id="ARBA00022692"/>
    </source>
</evidence>
<dbReference type="EMBL" id="FOEG01000001">
    <property type="protein sequence ID" value="SEO43239.1"/>
    <property type="molecule type" value="Genomic_DNA"/>
</dbReference>
<evidence type="ECO:0000256" key="5">
    <source>
        <dbReference type="SAM" id="MobiDB-lite"/>
    </source>
</evidence>
<accession>A0A1H8PMJ4</accession>
<evidence type="ECO:0000313" key="11">
    <source>
        <dbReference type="EMBL" id="SEO43239.1"/>
    </source>
</evidence>
<dbReference type="Pfam" id="PF24961">
    <property type="entry name" value="NfeD_membrane"/>
    <property type="match status" value="1"/>
</dbReference>
<keyword evidence="7" id="KW-0732">Signal</keyword>
<keyword evidence="12" id="KW-1185">Reference proteome</keyword>
<evidence type="ECO:0000256" key="4">
    <source>
        <dbReference type="ARBA" id="ARBA00023136"/>
    </source>
</evidence>
<proteinExistence type="predicted"/>
<gene>
    <name evidence="11" type="ORF">SAMN04488052_10150</name>
</gene>
<dbReference type="Gene3D" id="2.40.50.140">
    <property type="entry name" value="Nucleic acid-binding proteins"/>
    <property type="match status" value="1"/>
</dbReference>
<dbReference type="InterPro" id="IPR012340">
    <property type="entry name" value="NA-bd_OB-fold"/>
</dbReference>
<feature type="signal peptide" evidence="7">
    <location>
        <begin position="1"/>
        <end position="19"/>
    </location>
</feature>
<evidence type="ECO:0000259" key="9">
    <source>
        <dbReference type="Pfam" id="PF24961"/>
    </source>
</evidence>
<evidence type="ECO:0000259" key="10">
    <source>
        <dbReference type="Pfam" id="PF25145"/>
    </source>
</evidence>
<dbReference type="Proteomes" id="UP000199657">
    <property type="component" value="Unassembled WGS sequence"/>
</dbReference>
<feature type="compositionally biased region" description="Acidic residues" evidence="5">
    <location>
        <begin position="133"/>
        <end position="159"/>
    </location>
</feature>
<dbReference type="CDD" id="cd07020">
    <property type="entry name" value="Clp_protease_NfeD_1"/>
    <property type="match status" value="1"/>
</dbReference>
<feature type="domain" description="NfeD1b N-terminal" evidence="10">
    <location>
        <begin position="27"/>
        <end position="134"/>
    </location>
</feature>
<feature type="transmembrane region" description="Helical" evidence="6">
    <location>
        <begin position="340"/>
        <end position="359"/>
    </location>
</feature>
<dbReference type="Pfam" id="PF01957">
    <property type="entry name" value="NfeD"/>
    <property type="match status" value="1"/>
</dbReference>
<keyword evidence="2 6" id="KW-0812">Transmembrane</keyword>
<dbReference type="SUPFAM" id="SSF52096">
    <property type="entry name" value="ClpP/crotonase"/>
    <property type="match status" value="1"/>
</dbReference>
<dbReference type="InterPro" id="IPR029045">
    <property type="entry name" value="ClpP/crotonase-like_dom_sf"/>
</dbReference>
<dbReference type="PANTHER" id="PTHR33507:SF4">
    <property type="entry name" value="NODULATION COMPETITIVENESS PROTEIN NFED"/>
    <property type="match status" value="1"/>
</dbReference>
<reference evidence="11 12" key="1">
    <citation type="submission" date="2016-10" db="EMBL/GenBank/DDBJ databases">
        <authorList>
            <person name="de Groot N.N."/>
        </authorList>
    </citation>
    <scope>NUCLEOTIDE SEQUENCE [LARGE SCALE GENOMIC DNA]</scope>
    <source>
        <strain evidence="11 12">CGMCC 1.6291</strain>
    </source>
</reference>
<feature type="region of interest" description="Disordered" evidence="5">
    <location>
        <begin position="122"/>
        <end position="170"/>
    </location>
</feature>
<dbReference type="InterPro" id="IPR052165">
    <property type="entry name" value="Membrane_assoc_protease"/>
</dbReference>
<evidence type="ECO:0000259" key="8">
    <source>
        <dbReference type="Pfam" id="PF01957"/>
    </source>
</evidence>
<feature type="domain" description="NfeD-like C-terminal" evidence="8">
    <location>
        <begin position="403"/>
        <end position="461"/>
    </location>
</feature>
<dbReference type="FunFam" id="3.90.226.10:FF:000089">
    <property type="entry name" value="Membrane-bound serine protease"/>
    <property type="match status" value="1"/>
</dbReference>